<feature type="binding site" evidence="14">
    <location>
        <position position="105"/>
    </location>
    <ligand>
        <name>Ca(2+)</name>
        <dbReference type="ChEBI" id="CHEBI:29108"/>
        <label>1</label>
    </ligand>
</feature>
<feature type="binding site" evidence="14">
    <location>
        <position position="93"/>
    </location>
    <ligand>
        <name>Ca(2+)</name>
        <dbReference type="ChEBI" id="CHEBI:29108"/>
        <label>1</label>
    </ligand>
</feature>
<dbReference type="Gene3D" id="1.10.420.10">
    <property type="entry name" value="Peroxidase, domain 2"/>
    <property type="match status" value="1"/>
</dbReference>
<comment type="subcellular location">
    <subcellularLocation>
        <location evidence="17">Secreted</location>
    </subcellularLocation>
</comment>
<feature type="binding site" evidence="13">
    <location>
        <position position="180"/>
    </location>
    <ligand>
        <name>substrate</name>
    </ligand>
</feature>
<dbReference type="Proteomes" id="UP001515500">
    <property type="component" value="Chromosome 9"/>
</dbReference>
<evidence type="ECO:0000256" key="16">
    <source>
        <dbReference type="PIRSR" id="PIRSR600823-5"/>
    </source>
</evidence>
<keyword evidence="21" id="KW-1185">Reference proteome</keyword>
<keyword evidence="8 14" id="KW-0408">Iron</keyword>
<dbReference type="InterPro" id="IPR000823">
    <property type="entry name" value="Peroxidase_pln"/>
</dbReference>
<feature type="region of interest" description="Disordered" evidence="18">
    <location>
        <begin position="1"/>
        <end position="20"/>
    </location>
</feature>
<dbReference type="GeneID" id="120268828"/>
<evidence type="ECO:0000256" key="15">
    <source>
        <dbReference type="PIRSR" id="PIRSR600823-4"/>
    </source>
</evidence>
<feature type="binding site" evidence="14">
    <location>
        <position position="91"/>
    </location>
    <ligand>
        <name>Ca(2+)</name>
        <dbReference type="ChEBI" id="CHEBI:29108"/>
        <label>1</label>
    </ligand>
</feature>
<keyword evidence="4 17" id="KW-0349">Heme</keyword>
<dbReference type="GO" id="GO:0140825">
    <property type="term" value="F:lactoperoxidase activity"/>
    <property type="evidence" value="ECO:0007669"/>
    <property type="project" value="UniProtKB-EC"/>
</dbReference>
<evidence type="ECO:0000256" key="18">
    <source>
        <dbReference type="SAM" id="MobiDB-lite"/>
    </source>
</evidence>
<keyword evidence="11 17" id="KW-0376">Hydrogen peroxide</keyword>
<keyword evidence="19" id="KW-0732">Signal</keyword>
<feature type="binding site" evidence="14">
    <location>
        <position position="87"/>
    </location>
    <ligand>
        <name>Ca(2+)</name>
        <dbReference type="ChEBI" id="CHEBI:29108"/>
        <label>1</label>
    </ligand>
</feature>
<keyword evidence="6 14" id="KW-0106">Calcium</keyword>
<feature type="compositionally biased region" description="Basic residues" evidence="18">
    <location>
        <begin position="1"/>
        <end position="12"/>
    </location>
</feature>
<evidence type="ECO:0000256" key="12">
    <source>
        <dbReference type="PIRSR" id="PIRSR600823-1"/>
    </source>
</evidence>
<dbReference type="Pfam" id="PF00141">
    <property type="entry name" value="peroxidase"/>
    <property type="match status" value="1"/>
</dbReference>
<evidence type="ECO:0000256" key="5">
    <source>
        <dbReference type="ARBA" id="ARBA00022723"/>
    </source>
</evidence>
<evidence type="ECO:0000256" key="7">
    <source>
        <dbReference type="ARBA" id="ARBA00023002"/>
    </source>
</evidence>
<dbReference type="PRINTS" id="PR00461">
    <property type="entry name" value="PLPEROXIDASE"/>
</dbReference>
<dbReference type="EC" id="1.11.1.7" evidence="17"/>
<feature type="site" description="Transition state stabilizer" evidence="15">
    <location>
        <position position="79"/>
    </location>
</feature>
<feature type="binding site" evidence="14">
    <location>
        <position position="84"/>
    </location>
    <ligand>
        <name>Ca(2+)</name>
        <dbReference type="ChEBI" id="CHEBI:29108"/>
        <label>1</label>
    </ligand>
</feature>
<comment type="function">
    <text evidence="17">Removal of H(2)O(2), oxidation of toxic reductants, biosynthesis and degradation of lignin, suberization, auxin catabolism, response to environmental stresses such as wounding, pathogen attack and oxidative stress.</text>
</comment>
<dbReference type="InterPro" id="IPR019794">
    <property type="entry name" value="Peroxidases_AS"/>
</dbReference>
<reference evidence="22" key="1">
    <citation type="submission" date="2025-08" db="UniProtKB">
        <authorList>
            <consortium name="RefSeq"/>
        </authorList>
    </citation>
    <scope>IDENTIFICATION</scope>
</reference>
<feature type="disulfide bond" evidence="16">
    <location>
        <begin position="138"/>
        <end position="332"/>
    </location>
</feature>
<dbReference type="FunFam" id="1.10.420.10:FF:000006">
    <property type="entry name" value="Peroxidase"/>
    <property type="match status" value="1"/>
</dbReference>
<protein>
    <recommendedName>
        <fullName evidence="17">Peroxidase</fullName>
        <ecNumber evidence="17">1.11.1.7</ecNumber>
    </recommendedName>
</protein>
<evidence type="ECO:0000256" key="17">
    <source>
        <dbReference type="RuleBase" id="RU362060"/>
    </source>
</evidence>
<dbReference type="GO" id="GO:0046872">
    <property type="term" value="F:metal ion binding"/>
    <property type="evidence" value="ECO:0007669"/>
    <property type="project" value="UniProtKB-UniRule"/>
</dbReference>
<feature type="disulfide bond" evidence="16">
    <location>
        <begin position="52"/>
        <end position="132"/>
    </location>
</feature>
<proteinExistence type="inferred from homology"/>
<dbReference type="GO" id="GO:0006979">
    <property type="term" value="P:response to oxidative stress"/>
    <property type="evidence" value="ECO:0007669"/>
    <property type="project" value="UniProtKB-UniRule"/>
</dbReference>
<keyword evidence="7 17" id="KW-0560">Oxidoreductase</keyword>
<evidence type="ECO:0000256" key="3">
    <source>
        <dbReference type="ARBA" id="ARBA00022559"/>
    </source>
</evidence>
<comment type="similarity">
    <text evidence="2">Belongs to the peroxidase family. Ascorbate peroxidase subfamily.</text>
</comment>
<dbReference type="Gene3D" id="1.10.520.10">
    <property type="match status" value="1"/>
</dbReference>
<dbReference type="FunFam" id="1.10.520.10:FF:000001">
    <property type="entry name" value="Peroxidase"/>
    <property type="match status" value="1"/>
</dbReference>
<comment type="cofactor">
    <cofactor evidence="14 17">
        <name>heme b</name>
        <dbReference type="ChEBI" id="CHEBI:60344"/>
    </cofactor>
    <text evidence="14 17">Binds 1 heme b (iron(II)-protoporphyrin IX) group per subunit.</text>
</comment>
<dbReference type="GO" id="GO:0005576">
    <property type="term" value="C:extracellular region"/>
    <property type="evidence" value="ECO:0007669"/>
    <property type="project" value="UniProtKB-SubCell"/>
</dbReference>
<gene>
    <name evidence="22" type="primary">LOC120268828</name>
</gene>
<accession>A0AB40BWY5</accession>
<dbReference type="CDD" id="cd00693">
    <property type="entry name" value="secretory_peroxidase"/>
    <property type="match status" value="1"/>
</dbReference>
<feature type="binding site" description="axial binding residue" evidence="14">
    <location>
        <position position="210"/>
    </location>
    <ligand>
        <name>heme b</name>
        <dbReference type="ChEBI" id="CHEBI:60344"/>
    </ligand>
    <ligandPart>
        <name>Fe</name>
        <dbReference type="ChEBI" id="CHEBI:18248"/>
    </ligandPart>
</feature>
<keyword evidence="3 17" id="KW-0575">Peroxidase</keyword>
<evidence type="ECO:0000256" key="2">
    <source>
        <dbReference type="ARBA" id="ARBA00006873"/>
    </source>
</evidence>
<feature type="domain" description="Plant heme peroxidase family profile" evidence="20">
    <location>
        <begin position="42"/>
        <end position="336"/>
    </location>
</feature>
<evidence type="ECO:0000256" key="13">
    <source>
        <dbReference type="PIRSR" id="PIRSR600823-2"/>
    </source>
</evidence>
<feature type="chain" id="PRO_5044304992" description="Peroxidase" evidence="19">
    <location>
        <begin position="42"/>
        <end position="336"/>
    </location>
</feature>
<comment type="cofactor">
    <cofactor evidence="14 17">
        <name>Ca(2+)</name>
        <dbReference type="ChEBI" id="CHEBI:29108"/>
    </cofactor>
    <text evidence="14 17">Binds 2 calcium ions per subunit.</text>
</comment>
<comment type="catalytic activity">
    <reaction evidence="1 17">
        <text>2 a phenolic donor + H2O2 = 2 a phenolic radical donor + 2 H2O</text>
        <dbReference type="Rhea" id="RHEA:56136"/>
        <dbReference type="ChEBI" id="CHEBI:15377"/>
        <dbReference type="ChEBI" id="CHEBI:16240"/>
        <dbReference type="ChEBI" id="CHEBI:139520"/>
        <dbReference type="ChEBI" id="CHEBI:139521"/>
        <dbReference type="EC" id="1.11.1.7"/>
    </reaction>
</comment>
<keyword evidence="5 14" id="KW-0479">Metal-binding</keyword>
<feature type="disulfide bond" evidence="16">
    <location>
        <begin position="217"/>
        <end position="242"/>
    </location>
</feature>
<dbReference type="InterPro" id="IPR019793">
    <property type="entry name" value="Peroxidases_heam-ligand_BS"/>
</dbReference>
<organism evidence="21 22">
    <name type="scientific">Dioscorea cayennensis subsp. rotundata</name>
    <name type="common">White Guinea yam</name>
    <name type="synonym">Dioscorea rotundata</name>
    <dbReference type="NCBI Taxonomy" id="55577"/>
    <lineage>
        <taxon>Eukaryota</taxon>
        <taxon>Viridiplantae</taxon>
        <taxon>Streptophyta</taxon>
        <taxon>Embryophyta</taxon>
        <taxon>Tracheophyta</taxon>
        <taxon>Spermatophyta</taxon>
        <taxon>Magnoliopsida</taxon>
        <taxon>Liliopsida</taxon>
        <taxon>Dioscoreales</taxon>
        <taxon>Dioscoreaceae</taxon>
        <taxon>Dioscorea</taxon>
    </lineage>
</organism>
<evidence type="ECO:0000256" key="6">
    <source>
        <dbReference type="ARBA" id="ARBA00022837"/>
    </source>
</evidence>
<evidence type="ECO:0000313" key="21">
    <source>
        <dbReference type="Proteomes" id="UP001515500"/>
    </source>
</evidence>
<dbReference type="PRINTS" id="PR00458">
    <property type="entry name" value="PEROXIDASE"/>
</dbReference>
<dbReference type="PROSITE" id="PS00435">
    <property type="entry name" value="PEROXIDASE_1"/>
    <property type="match status" value="1"/>
</dbReference>
<evidence type="ECO:0000256" key="9">
    <source>
        <dbReference type="ARBA" id="ARBA00023157"/>
    </source>
</evidence>
<sequence>MHFGYHLHHHPQTKTSSNSSSSMAASLTLAFLMLFATIANAELSSDFYDNSCPQALHTIKLAVYAAVAKEPRMGASLLRLHFHDCFVNGCDGSVLLDDTSSFTGEKTATPNKNSLRGFDVIDTIKSKVESACKQVMSCADILAVAARDSVVALGGPSWTVQLGRRDATSASLSAANSDIPSPVSDLSDLISAFSKKGLSTTDMIALSGAHTIGQARCVSFRTRVYNESNIDASFASTTQSNCPTSTDGDDNLAPLDANSSTFFDTCYYKNLVNKKGLLHSDQQLYSGGSADSQVSSYSTNTAKFFNDFAAAIVKMGNISPLTGSDGEIRTNCRKTN</sequence>
<feature type="binding site" evidence="14">
    <location>
        <position position="89"/>
    </location>
    <ligand>
        <name>Ca(2+)</name>
        <dbReference type="ChEBI" id="CHEBI:29108"/>
        <label>1</label>
    </ligand>
</feature>
<dbReference type="GO" id="GO:0042744">
    <property type="term" value="P:hydrogen peroxide catabolic process"/>
    <property type="evidence" value="ECO:0007669"/>
    <property type="project" value="UniProtKB-KW"/>
</dbReference>
<dbReference type="GO" id="GO:0020037">
    <property type="term" value="F:heme binding"/>
    <property type="evidence" value="ECO:0007669"/>
    <property type="project" value="UniProtKB-UniRule"/>
</dbReference>
<dbReference type="InterPro" id="IPR010255">
    <property type="entry name" value="Haem_peroxidase_sf"/>
</dbReference>
<dbReference type="SUPFAM" id="SSF48113">
    <property type="entry name" value="Heme-dependent peroxidases"/>
    <property type="match status" value="1"/>
</dbReference>
<evidence type="ECO:0000256" key="8">
    <source>
        <dbReference type="ARBA" id="ARBA00023004"/>
    </source>
</evidence>
<keyword evidence="17" id="KW-0964">Secreted</keyword>
<name>A0AB40BWY5_DIOCR</name>
<feature type="binding site" evidence="14">
    <location>
        <position position="211"/>
    </location>
    <ligand>
        <name>Ca(2+)</name>
        <dbReference type="ChEBI" id="CHEBI:29108"/>
        <label>2</label>
    </ligand>
</feature>
<evidence type="ECO:0000256" key="1">
    <source>
        <dbReference type="ARBA" id="ARBA00000189"/>
    </source>
</evidence>
<feature type="binding site" evidence="14">
    <location>
        <position position="256"/>
    </location>
    <ligand>
        <name>Ca(2+)</name>
        <dbReference type="ChEBI" id="CHEBI:29108"/>
        <label>2</label>
    </ligand>
</feature>
<evidence type="ECO:0000256" key="10">
    <source>
        <dbReference type="ARBA" id="ARBA00023180"/>
    </source>
</evidence>
<evidence type="ECO:0000256" key="11">
    <source>
        <dbReference type="ARBA" id="ARBA00023324"/>
    </source>
</evidence>
<evidence type="ECO:0000313" key="22">
    <source>
        <dbReference type="RefSeq" id="XP_039132022.1"/>
    </source>
</evidence>
<feature type="binding site" evidence="14">
    <location>
        <position position="264"/>
    </location>
    <ligand>
        <name>Ca(2+)</name>
        <dbReference type="ChEBI" id="CHEBI:29108"/>
        <label>2</label>
    </ligand>
</feature>
<keyword evidence="9 16" id="KW-1015">Disulfide bond</keyword>
<feature type="disulfide bond" evidence="16">
    <location>
        <begin position="85"/>
        <end position="90"/>
    </location>
</feature>
<evidence type="ECO:0000259" key="20">
    <source>
        <dbReference type="PROSITE" id="PS50873"/>
    </source>
</evidence>
<dbReference type="PROSITE" id="PS00436">
    <property type="entry name" value="PEROXIDASE_2"/>
    <property type="match status" value="1"/>
</dbReference>
<comment type="similarity">
    <text evidence="17">Belongs to the peroxidase family. Classical plant (class III) peroxidase subfamily.</text>
</comment>
<evidence type="ECO:0000256" key="4">
    <source>
        <dbReference type="ARBA" id="ARBA00022617"/>
    </source>
</evidence>
<dbReference type="AlphaFoldDB" id="A0AB40BWY5"/>
<dbReference type="PANTHER" id="PTHR31388:SF247">
    <property type="entry name" value="PEROXIDASE"/>
    <property type="match status" value="1"/>
</dbReference>
<dbReference type="PROSITE" id="PS50873">
    <property type="entry name" value="PEROXIDASE_4"/>
    <property type="match status" value="1"/>
</dbReference>
<dbReference type="InterPro" id="IPR033905">
    <property type="entry name" value="Secretory_peroxidase"/>
</dbReference>
<keyword evidence="10" id="KW-0325">Glycoprotein</keyword>
<feature type="active site" description="Proton acceptor" evidence="12">
    <location>
        <position position="83"/>
    </location>
</feature>
<dbReference type="PANTHER" id="PTHR31388">
    <property type="entry name" value="PEROXIDASE 72-RELATED"/>
    <property type="match status" value="1"/>
</dbReference>
<dbReference type="InterPro" id="IPR002016">
    <property type="entry name" value="Haem_peroxidase"/>
</dbReference>
<feature type="signal peptide" evidence="19">
    <location>
        <begin position="1"/>
        <end position="41"/>
    </location>
</feature>
<dbReference type="RefSeq" id="XP_039132022.1">
    <property type="nucleotide sequence ID" value="XM_039276088.1"/>
</dbReference>
<evidence type="ECO:0000256" key="14">
    <source>
        <dbReference type="PIRSR" id="PIRSR600823-3"/>
    </source>
</evidence>
<evidence type="ECO:0000256" key="19">
    <source>
        <dbReference type="SAM" id="SignalP"/>
    </source>
</evidence>